<reference evidence="3" key="1">
    <citation type="submission" date="2017-02" db="UniProtKB">
        <authorList>
            <consortium name="WormBaseParasite"/>
        </authorList>
    </citation>
    <scope>IDENTIFICATION</scope>
</reference>
<evidence type="ECO:0000313" key="1">
    <source>
        <dbReference type="EMBL" id="VDO44111.1"/>
    </source>
</evidence>
<sequence>MPLVLTFVDYEKAFSTVETNVVCEHCFTMGWSLPTQSSLLGHHYFAESVHSRAAVGYEVGRLGREGHSCGWEVHLKFCVADDVLFSRSVAEAETMIAEKTLFMKNV</sequence>
<reference evidence="1 2" key="2">
    <citation type="submission" date="2018-11" db="EMBL/GenBank/DDBJ databases">
        <authorList>
            <consortium name="Pathogen Informatics"/>
        </authorList>
    </citation>
    <scope>NUCLEOTIDE SEQUENCE [LARGE SCALE GENOMIC DNA]</scope>
    <source>
        <strain evidence="1 2">MHpl1</strain>
    </source>
</reference>
<keyword evidence="2" id="KW-1185">Reference proteome</keyword>
<gene>
    <name evidence="1" type="ORF">HPLM_LOCUS11877</name>
</gene>
<organism evidence="3">
    <name type="scientific">Haemonchus placei</name>
    <name type="common">Barber's pole worm</name>
    <dbReference type="NCBI Taxonomy" id="6290"/>
    <lineage>
        <taxon>Eukaryota</taxon>
        <taxon>Metazoa</taxon>
        <taxon>Ecdysozoa</taxon>
        <taxon>Nematoda</taxon>
        <taxon>Chromadorea</taxon>
        <taxon>Rhabditida</taxon>
        <taxon>Rhabditina</taxon>
        <taxon>Rhabditomorpha</taxon>
        <taxon>Strongyloidea</taxon>
        <taxon>Trichostrongylidae</taxon>
        <taxon>Haemonchus</taxon>
    </lineage>
</organism>
<dbReference type="AlphaFoldDB" id="A0A0N4WL73"/>
<evidence type="ECO:0000313" key="2">
    <source>
        <dbReference type="Proteomes" id="UP000268014"/>
    </source>
</evidence>
<name>A0A0N4WL73_HAEPC</name>
<evidence type="ECO:0000313" key="3">
    <source>
        <dbReference type="WBParaSite" id="HPLM_0001188501-mRNA-1"/>
    </source>
</evidence>
<accession>A0A0N4WL73</accession>
<dbReference type="Proteomes" id="UP000268014">
    <property type="component" value="Unassembled WGS sequence"/>
</dbReference>
<protein>
    <submittedName>
        <fullName evidence="3">Reverse transcriptase domain-containing protein</fullName>
    </submittedName>
</protein>
<dbReference type="WBParaSite" id="HPLM_0001188501-mRNA-1">
    <property type="protein sequence ID" value="HPLM_0001188501-mRNA-1"/>
    <property type="gene ID" value="HPLM_0001188501"/>
</dbReference>
<dbReference type="EMBL" id="UZAF01017694">
    <property type="protein sequence ID" value="VDO44111.1"/>
    <property type="molecule type" value="Genomic_DNA"/>
</dbReference>
<proteinExistence type="predicted"/>